<dbReference type="Proteomes" id="UP000215595">
    <property type="component" value="Unassembled WGS sequence"/>
</dbReference>
<gene>
    <name evidence="1" type="ORF">B7Z01_08255</name>
</gene>
<dbReference type="AlphaFoldDB" id="A0A258FMK3"/>
<name>A0A258FMK3_9CAUL</name>
<sequence length="164" mass="17710">MPVSSLIRSAVFCSDLERSTIFYRALGLDAVYFEGDLDPESSQGALQVPEGSTLRCRILKRGADAANFGMVGLFELTPAPEPLPAPVGPPRLGETALVFYARPFMEVLTAARGAGATWSPDPITFTMPHRSQMEVCLRDPDGVLINLIDRDPAEQFRNAAVSVG</sequence>
<evidence type="ECO:0000313" key="1">
    <source>
        <dbReference type="EMBL" id="OYX33735.1"/>
    </source>
</evidence>
<protein>
    <recommendedName>
        <fullName evidence="3">VOC domain-containing protein</fullName>
    </recommendedName>
</protein>
<accession>A0A258FMK3</accession>
<reference evidence="1 2" key="1">
    <citation type="submission" date="2017-03" db="EMBL/GenBank/DDBJ databases">
        <title>Lifting the veil on microbial sulfur biogeochemistry in mining wastewaters.</title>
        <authorList>
            <person name="Kantor R.S."/>
            <person name="Colenbrander Nelson T."/>
            <person name="Marshall S."/>
            <person name="Bennett D."/>
            <person name="Apte S."/>
            <person name="Camacho D."/>
            <person name="Thomas B.C."/>
            <person name="Warren L.A."/>
            <person name="Banfield J.F."/>
        </authorList>
    </citation>
    <scope>NUCLEOTIDE SEQUENCE [LARGE SCALE GENOMIC DNA]</scope>
    <source>
        <strain evidence="1">32-69-9</strain>
    </source>
</reference>
<organism evidence="1 2">
    <name type="scientific">Brevundimonas subvibrioides</name>
    <dbReference type="NCBI Taxonomy" id="74313"/>
    <lineage>
        <taxon>Bacteria</taxon>
        <taxon>Pseudomonadati</taxon>
        <taxon>Pseudomonadota</taxon>
        <taxon>Alphaproteobacteria</taxon>
        <taxon>Caulobacterales</taxon>
        <taxon>Caulobacteraceae</taxon>
        <taxon>Brevundimonas</taxon>
    </lineage>
</organism>
<dbReference type="SUPFAM" id="SSF54593">
    <property type="entry name" value="Glyoxalase/Bleomycin resistance protein/Dihydroxybiphenyl dioxygenase"/>
    <property type="match status" value="1"/>
</dbReference>
<dbReference type="InterPro" id="IPR029068">
    <property type="entry name" value="Glyas_Bleomycin-R_OHBP_Dase"/>
</dbReference>
<comment type="caution">
    <text evidence="1">The sequence shown here is derived from an EMBL/GenBank/DDBJ whole genome shotgun (WGS) entry which is preliminary data.</text>
</comment>
<evidence type="ECO:0008006" key="3">
    <source>
        <dbReference type="Google" id="ProtNLM"/>
    </source>
</evidence>
<evidence type="ECO:0000313" key="2">
    <source>
        <dbReference type="Proteomes" id="UP000215595"/>
    </source>
</evidence>
<dbReference type="EMBL" id="NCEB01000014">
    <property type="protein sequence ID" value="OYX33735.1"/>
    <property type="molecule type" value="Genomic_DNA"/>
</dbReference>
<dbReference type="Gene3D" id="3.10.180.10">
    <property type="entry name" value="2,3-Dihydroxybiphenyl 1,2-Dioxygenase, domain 1"/>
    <property type="match status" value="1"/>
</dbReference>
<proteinExistence type="predicted"/>